<accession>A0A5C1AHM8</accession>
<protein>
    <submittedName>
        <fullName evidence="1">Uncharacterized protein</fullName>
    </submittedName>
</protein>
<gene>
    <name evidence="1" type="ORF">PX52LOC_05737</name>
</gene>
<reference evidence="2" key="1">
    <citation type="submission" date="2019-08" db="EMBL/GenBank/DDBJ databases">
        <title>Limnoglobus roseus gen. nov., sp. nov., a novel freshwater planctomycete with a giant genome from the family Gemmataceae.</title>
        <authorList>
            <person name="Kulichevskaya I.S."/>
            <person name="Naumoff D.G."/>
            <person name="Miroshnikov K."/>
            <person name="Ivanova A."/>
            <person name="Philippov D.A."/>
            <person name="Hakobyan A."/>
            <person name="Rijpstra I.C."/>
            <person name="Sinninghe Damste J.S."/>
            <person name="Liesack W."/>
            <person name="Dedysh S.N."/>
        </authorList>
    </citation>
    <scope>NUCLEOTIDE SEQUENCE [LARGE SCALE GENOMIC DNA]</scope>
    <source>
        <strain evidence="2">PX52</strain>
    </source>
</reference>
<evidence type="ECO:0000313" key="1">
    <source>
        <dbReference type="EMBL" id="QEL18701.1"/>
    </source>
</evidence>
<sequence>MTDLTERTTIHDGMGAGAVMNPAIDEGMNPPAFSYDLVCIGPDGKEKWRETIHNLVTTVGKTDIVDKYFKGSAYTAAWYLGLKGTGTAVVGDTLASHAGWAEVTPYSGNRPAISFGTTSSGSNTATAVSYTINASATVAGAFLSSVNTGTSGTLYSAGDFASSRTVASGDTLNVTPTVSVS</sequence>
<dbReference type="OrthoDB" id="8455391at2"/>
<dbReference type="Proteomes" id="UP000324974">
    <property type="component" value="Chromosome"/>
</dbReference>
<evidence type="ECO:0000313" key="2">
    <source>
        <dbReference type="Proteomes" id="UP000324974"/>
    </source>
</evidence>
<dbReference type="RefSeq" id="WP_149113173.1">
    <property type="nucleotide sequence ID" value="NZ_CP042425.1"/>
</dbReference>
<dbReference type="KEGG" id="lrs:PX52LOC_05737"/>
<keyword evidence="2" id="KW-1185">Reference proteome</keyword>
<dbReference type="AlphaFoldDB" id="A0A5C1AHM8"/>
<organism evidence="1 2">
    <name type="scientific">Limnoglobus roseus</name>
    <dbReference type="NCBI Taxonomy" id="2598579"/>
    <lineage>
        <taxon>Bacteria</taxon>
        <taxon>Pseudomonadati</taxon>
        <taxon>Planctomycetota</taxon>
        <taxon>Planctomycetia</taxon>
        <taxon>Gemmatales</taxon>
        <taxon>Gemmataceae</taxon>
        <taxon>Limnoglobus</taxon>
    </lineage>
</organism>
<proteinExistence type="predicted"/>
<name>A0A5C1AHM8_9BACT</name>
<dbReference type="EMBL" id="CP042425">
    <property type="protein sequence ID" value="QEL18701.1"/>
    <property type="molecule type" value="Genomic_DNA"/>
</dbReference>